<evidence type="ECO:0000256" key="6">
    <source>
        <dbReference type="ARBA" id="ARBA00023004"/>
    </source>
</evidence>
<dbReference type="Ensembl" id="ENSMCST00000018204.1">
    <property type="protein sequence ID" value="ENSMCSP00000017754.1"/>
    <property type="gene ID" value="ENSMCSG00000012463.1"/>
</dbReference>
<evidence type="ECO:0000256" key="9">
    <source>
        <dbReference type="RuleBase" id="RU000461"/>
    </source>
</evidence>
<dbReference type="AlphaFoldDB" id="A0A8C5X833"/>
<proteinExistence type="inferred from homology"/>
<comment type="cofactor">
    <cofactor evidence="1 8">
        <name>heme</name>
        <dbReference type="ChEBI" id="CHEBI:30413"/>
    </cofactor>
</comment>
<keyword evidence="11" id="KW-1185">Reference proteome</keyword>
<name>A0A8C5X833_9PASS</name>
<protein>
    <submittedName>
        <fullName evidence="10">Uncharacterized protein</fullName>
    </submittedName>
</protein>
<dbReference type="GO" id="GO:0020037">
    <property type="term" value="F:heme binding"/>
    <property type="evidence" value="ECO:0007669"/>
    <property type="project" value="InterPro"/>
</dbReference>
<comment type="similarity">
    <text evidence="2 9">Belongs to the cytochrome P450 family.</text>
</comment>
<dbReference type="SUPFAM" id="SSF48264">
    <property type="entry name" value="Cytochrome P450"/>
    <property type="match status" value="1"/>
</dbReference>
<dbReference type="Gene3D" id="1.10.630.10">
    <property type="entry name" value="Cytochrome P450"/>
    <property type="match status" value="1"/>
</dbReference>
<dbReference type="Proteomes" id="UP000694560">
    <property type="component" value="Unplaced"/>
</dbReference>
<dbReference type="GO" id="GO:0004497">
    <property type="term" value="F:monooxygenase activity"/>
    <property type="evidence" value="ECO:0007669"/>
    <property type="project" value="UniProtKB-KW"/>
</dbReference>
<keyword evidence="6 8" id="KW-0408">Iron</keyword>
<evidence type="ECO:0000256" key="7">
    <source>
        <dbReference type="ARBA" id="ARBA00023033"/>
    </source>
</evidence>
<evidence type="ECO:0000313" key="11">
    <source>
        <dbReference type="Proteomes" id="UP000694560"/>
    </source>
</evidence>
<feature type="binding site" description="axial binding residue" evidence="8">
    <location>
        <position position="87"/>
    </location>
    <ligand>
        <name>heme</name>
        <dbReference type="ChEBI" id="CHEBI:30413"/>
    </ligand>
    <ligandPart>
        <name>Fe</name>
        <dbReference type="ChEBI" id="CHEBI:18248"/>
    </ligandPart>
</feature>
<reference evidence="10" key="2">
    <citation type="submission" date="2025-09" db="UniProtKB">
        <authorList>
            <consortium name="Ensembl"/>
        </authorList>
    </citation>
    <scope>IDENTIFICATION</scope>
</reference>
<accession>A0A8C5X833</accession>
<dbReference type="GO" id="GO:0016705">
    <property type="term" value="F:oxidoreductase activity, acting on paired donors, with incorporation or reduction of molecular oxygen"/>
    <property type="evidence" value="ECO:0007669"/>
    <property type="project" value="InterPro"/>
</dbReference>
<dbReference type="PANTHER" id="PTHR24303">
    <property type="entry name" value="HEME-BINDING MONOOXYGENASE FAMILY"/>
    <property type="match status" value="1"/>
</dbReference>
<dbReference type="PRINTS" id="PR00463">
    <property type="entry name" value="EP450I"/>
</dbReference>
<organism evidence="10 11">
    <name type="scientific">Malurus cyaneus samueli</name>
    <dbReference type="NCBI Taxonomy" id="2593467"/>
    <lineage>
        <taxon>Eukaryota</taxon>
        <taxon>Metazoa</taxon>
        <taxon>Chordata</taxon>
        <taxon>Craniata</taxon>
        <taxon>Vertebrata</taxon>
        <taxon>Euteleostomi</taxon>
        <taxon>Archelosauria</taxon>
        <taxon>Archosauria</taxon>
        <taxon>Dinosauria</taxon>
        <taxon>Saurischia</taxon>
        <taxon>Theropoda</taxon>
        <taxon>Coelurosauria</taxon>
        <taxon>Aves</taxon>
        <taxon>Neognathae</taxon>
        <taxon>Neoaves</taxon>
        <taxon>Telluraves</taxon>
        <taxon>Australaves</taxon>
        <taxon>Passeriformes</taxon>
        <taxon>Meliphagoidea</taxon>
        <taxon>Maluridae</taxon>
        <taxon>Malurus</taxon>
    </lineage>
</organism>
<dbReference type="PANTHER" id="PTHR24303:SF31">
    <property type="entry name" value="CYTOCHROME P450 307A1-RELATED"/>
    <property type="match status" value="1"/>
</dbReference>
<evidence type="ECO:0000313" key="10">
    <source>
        <dbReference type="Ensembl" id="ENSMCSP00000017754.1"/>
    </source>
</evidence>
<reference evidence="10" key="1">
    <citation type="submission" date="2025-08" db="UniProtKB">
        <authorList>
            <consortium name="Ensembl"/>
        </authorList>
    </citation>
    <scope>IDENTIFICATION</scope>
</reference>
<evidence type="ECO:0000256" key="1">
    <source>
        <dbReference type="ARBA" id="ARBA00001971"/>
    </source>
</evidence>
<keyword evidence="7 9" id="KW-0503">Monooxygenase</keyword>
<dbReference type="InterPro" id="IPR002401">
    <property type="entry name" value="Cyt_P450_E_grp-I"/>
</dbReference>
<evidence type="ECO:0000256" key="3">
    <source>
        <dbReference type="ARBA" id="ARBA00022617"/>
    </source>
</evidence>
<dbReference type="PROSITE" id="PS00086">
    <property type="entry name" value="CYTOCHROME_P450"/>
    <property type="match status" value="1"/>
</dbReference>
<dbReference type="InterPro" id="IPR017972">
    <property type="entry name" value="Cyt_P450_CS"/>
</dbReference>
<keyword evidence="3 8" id="KW-0349">Heme</keyword>
<dbReference type="GO" id="GO:0005506">
    <property type="term" value="F:iron ion binding"/>
    <property type="evidence" value="ECO:0007669"/>
    <property type="project" value="InterPro"/>
</dbReference>
<dbReference type="Pfam" id="PF00067">
    <property type="entry name" value="p450"/>
    <property type="match status" value="1"/>
</dbReference>
<evidence type="ECO:0000256" key="4">
    <source>
        <dbReference type="ARBA" id="ARBA00022723"/>
    </source>
</evidence>
<dbReference type="InterPro" id="IPR001128">
    <property type="entry name" value="Cyt_P450"/>
</dbReference>
<evidence type="ECO:0000256" key="5">
    <source>
        <dbReference type="ARBA" id="ARBA00023002"/>
    </source>
</evidence>
<dbReference type="OrthoDB" id="2789670at2759"/>
<keyword evidence="5 9" id="KW-0560">Oxidoreductase</keyword>
<sequence length="153" mass="15985">PRRLRPTTAPIGSLPVRMSQSIPVSRCSLGGLTVAAGTVLVPNLLAAHQDPDIWEHPEAFLPGTWGLGSCRLPLALLLPFGCGARSCPGEGLARAELLVFLGLILSEFRLEPGPGGLPGLEGSPGTVLRCPPFLVPTLCNRHPRDGAGGFWPG</sequence>
<keyword evidence="4 8" id="KW-0479">Metal-binding</keyword>
<evidence type="ECO:0000256" key="2">
    <source>
        <dbReference type="ARBA" id="ARBA00010617"/>
    </source>
</evidence>
<evidence type="ECO:0000256" key="8">
    <source>
        <dbReference type="PIRSR" id="PIRSR602401-1"/>
    </source>
</evidence>
<dbReference type="InterPro" id="IPR036396">
    <property type="entry name" value="Cyt_P450_sf"/>
</dbReference>